<evidence type="ECO:0000313" key="1">
    <source>
        <dbReference type="EMBL" id="KAK1655909.1"/>
    </source>
</evidence>
<proteinExistence type="predicted"/>
<dbReference type="GeneID" id="85474168"/>
<sequence length="72" mass="7850">MLMSSLFMCSMTMSTNSWFGASQISAANRVLPRLNVLTSGHSTVRYGIISCPPFTRLAPLRTSSSAASLWSY</sequence>
<accession>A0AAJ0ENT2</accession>
<keyword evidence="2" id="KW-1185">Reference proteome</keyword>
<dbReference type="EMBL" id="JAHMHQ010000001">
    <property type="protein sequence ID" value="KAK1655909.1"/>
    <property type="molecule type" value="Genomic_DNA"/>
</dbReference>
<evidence type="ECO:0000313" key="2">
    <source>
        <dbReference type="Proteomes" id="UP001243989"/>
    </source>
</evidence>
<gene>
    <name evidence="1" type="ORF">BDP81DRAFT_413747</name>
</gene>
<protein>
    <submittedName>
        <fullName evidence="1">Uncharacterized protein</fullName>
    </submittedName>
</protein>
<comment type="caution">
    <text evidence="1">The sequence shown here is derived from an EMBL/GenBank/DDBJ whole genome shotgun (WGS) entry which is preliminary data.</text>
</comment>
<name>A0AAJ0ENT2_9PEZI</name>
<dbReference type="AlphaFoldDB" id="A0AAJ0ENT2"/>
<dbReference type="RefSeq" id="XP_060451953.1">
    <property type="nucleotide sequence ID" value="XM_060589306.1"/>
</dbReference>
<dbReference type="Proteomes" id="UP001243989">
    <property type="component" value="Unassembled WGS sequence"/>
</dbReference>
<reference evidence="1" key="1">
    <citation type="submission" date="2021-06" db="EMBL/GenBank/DDBJ databases">
        <title>Comparative genomics, transcriptomics and evolutionary studies reveal genomic signatures of adaptation to plant cell wall in hemibiotrophic fungi.</title>
        <authorList>
            <consortium name="DOE Joint Genome Institute"/>
            <person name="Baroncelli R."/>
            <person name="Diaz J.F."/>
            <person name="Benocci T."/>
            <person name="Peng M."/>
            <person name="Battaglia E."/>
            <person name="Haridas S."/>
            <person name="Andreopoulos W."/>
            <person name="Labutti K."/>
            <person name="Pangilinan J."/>
            <person name="Floch G.L."/>
            <person name="Makela M.R."/>
            <person name="Henrissat B."/>
            <person name="Grigoriev I.V."/>
            <person name="Crouch J.A."/>
            <person name="De Vries R.P."/>
            <person name="Sukno S.A."/>
            <person name="Thon M.R."/>
        </authorList>
    </citation>
    <scope>NUCLEOTIDE SEQUENCE</scope>
    <source>
        <strain evidence="1">CBS 102054</strain>
    </source>
</reference>
<organism evidence="1 2">
    <name type="scientific">Colletotrichum phormii</name>
    <dbReference type="NCBI Taxonomy" id="359342"/>
    <lineage>
        <taxon>Eukaryota</taxon>
        <taxon>Fungi</taxon>
        <taxon>Dikarya</taxon>
        <taxon>Ascomycota</taxon>
        <taxon>Pezizomycotina</taxon>
        <taxon>Sordariomycetes</taxon>
        <taxon>Hypocreomycetidae</taxon>
        <taxon>Glomerellales</taxon>
        <taxon>Glomerellaceae</taxon>
        <taxon>Colletotrichum</taxon>
        <taxon>Colletotrichum acutatum species complex</taxon>
    </lineage>
</organism>